<sequence>MSEMGRKMFKRKTQKKCEMVNQGVPAVIWLKEGIRKVELALRELNQEAQHLVELQKATEAQEARDAARRARKRKGDAEDQRKCKSTTPMEEQSETPKDVLENPQNLNENPEKVEKEPYDPNRPKTPQQKVFLYIAFVIYFIIPCLLVITAIGYTALKDQPRLPDNTDSSVSEDIYLKCFLYSRNAEIPGLEQEDKFMCSMYPLYKIVK</sequence>
<keyword evidence="2" id="KW-1133">Transmembrane helix</keyword>
<protein>
    <submittedName>
        <fullName evidence="3">Oidioi.mRNA.OKI2018_I69.XSR.g15504.t1.cds</fullName>
    </submittedName>
</protein>
<evidence type="ECO:0000313" key="3">
    <source>
        <dbReference type="EMBL" id="CAG5098257.1"/>
    </source>
</evidence>
<dbReference type="Proteomes" id="UP001158576">
    <property type="component" value="Chromosome XSR"/>
</dbReference>
<keyword evidence="2" id="KW-0812">Transmembrane</keyword>
<feature type="region of interest" description="Disordered" evidence="1">
    <location>
        <begin position="58"/>
        <end position="122"/>
    </location>
</feature>
<feature type="compositionally biased region" description="Basic and acidic residues" evidence="1">
    <location>
        <begin position="109"/>
        <end position="122"/>
    </location>
</feature>
<accession>A0ABN7SH47</accession>
<proteinExistence type="predicted"/>
<dbReference type="EMBL" id="OU015569">
    <property type="protein sequence ID" value="CAG5098257.1"/>
    <property type="molecule type" value="Genomic_DNA"/>
</dbReference>
<keyword evidence="4" id="KW-1185">Reference proteome</keyword>
<organism evidence="3 4">
    <name type="scientific">Oikopleura dioica</name>
    <name type="common">Tunicate</name>
    <dbReference type="NCBI Taxonomy" id="34765"/>
    <lineage>
        <taxon>Eukaryota</taxon>
        <taxon>Metazoa</taxon>
        <taxon>Chordata</taxon>
        <taxon>Tunicata</taxon>
        <taxon>Appendicularia</taxon>
        <taxon>Copelata</taxon>
        <taxon>Oikopleuridae</taxon>
        <taxon>Oikopleura</taxon>
    </lineage>
</organism>
<name>A0ABN7SH47_OIKDI</name>
<evidence type="ECO:0000313" key="4">
    <source>
        <dbReference type="Proteomes" id="UP001158576"/>
    </source>
</evidence>
<evidence type="ECO:0000256" key="1">
    <source>
        <dbReference type="SAM" id="MobiDB-lite"/>
    </source>
</evidence>
<evidence type="ECO:0000256" key="2">
    <source>
        <dbReference type="SAM" id="Phobius"/>
    </source>
</evidence>
<feature type="transmembrane region" description="Helical" evidence="2">
    <location>
        <begin position="130"/>
        <end position="156"/>
    </location>
</feature>
<keyword evidence="2" id="KW-0472">Membrane</keyword>
<feature type="compositionally biased region" description="Basic and acidic residues" evidence="1">
    <location>
        <begin position="59"/>
        <end position="68"/>
    </location>
</feature>
<gene>
    <name evidence="3" type="ORF">OKIOD_LOCUS7062</name>
</gene>
<reference evidence="3 4" key="1">
    <citation type="submission" date="2021-04" db="EMBL/GenBank/DDBJ databases">
        <authorList>
            <person name="Bliznina A."/>
        </authorList>
    </citation>
    <scope>NUCLEOTIDE SEQUENCE [LARGE SCALE GENOMIC DNA]</scope>
</reference>